<keyword evidence="5" id="KW-0479">Metal-binding</keyword>
<evidence type="ECO:0000256" key="7">
    <source>
        <dbReference type="ARBA" id="ARBA00023242"/>
    </source>
</evidence>
<dbReference type="InterPro" id="IPR045249">
    <property type="entry name" value="HARBI1-like"/>
</dbReference>
<reference evidence="9 10" key="1">
    <citation type="submission" date="2014-10" db="EMBL/GenBank/DDBJ databases">
        <title>Draft genome of the hookworm Ancylostoma caninum.</title>
        <authorList>
            <person name="Mitreva M."/>
        </authorList>
    </citation>
    <scope>NUCLEOTIDE SEQUENCE [LARGE SCALE GENOMIC DNA]</scope>
    <source>
        <strain evidence="9 10">Baltimore</strain>
    </source>
</reference>
<evidence type="ECO:0000256" key="6">
    <source>
        <dbReference type="ARBA" id="ARBA00022801"/>
    </source>
</evidence>
<sequence>MSLLYAARERRRPNVRYVRVDPQRSLSANQSLVRLRYRFNDAQLDWITEKLAPMLGDDLLEPWAISKRLQVVVGDTLGCSQKTVSNIVARVIEALNNPDIVRRFIVFKPQCPEWCRRRANEFARIGKFSNVVGCIDGTLIPIHTPSVDGFQYMSRKGYSCLNVCIISDAVGRILYVNASFPGSVHDSYVWNNCAAGEAFRSGGAVEGYQLLGDCGYANGGGIMTPFRPSSIRNDHRKRRYNREHCRIRSTVETTICRLKRRFCILNELRLSPDAAVKAIIACAVLHNMSFCINAANMRVLGRRRALMLHPPGDVADIRSYVMESL</sequence>
<gene>
    <name evidence="9" type="ORF">ANCCAN_14727</name>
</gene>
<dbReference type="PANTHER" id="PTHR22930">
    <property type="match status" value="1"/>
</dbReference>
<dbReference type="EMBL" id="JOJR01000343">
    <property type="protein sequence ID" value="RCN39359.1"/>
    <property type="molecule type" value="Genomic_DNA"/>
</dbReference>
<dbReference type="AlphaFoldDB" id="A0A368G7R6"/>
<dbReference type="PANTHER" id="PTHR22930:SF289">
    <property type="entry name" value="DDE TNP4 DOMAIN-CONTAINING PROTEIN-RELATED"/>
    <property type="match status" value="1"/>
</dbReference>
<keyword evidence="4" id="KW-0540">Nuclease</keyword>
<evidence type="ECO:0000256" key="2">
    <source>
        <dbReference type="ARBA" id="ARBA00004123"/>
    </source>
</evidence>
<evidence type="ECO:0000259" key="8">
    <source>
        <dbReference type="Pfam" id="PF13359"/>
    </source>
</evidence>
<name>A0A368G7R6_ANCCA</name>
<evidence type="ECO:0000256" key="3">
    <source>
        <dbReference type="ARBA" id="ARBA00006958"/>
    </source>
</evidence>
<feature type="domain" description="DDE Tnp4" evidence="8">
    <location>
        <begin position="135"/>
        <end position="287"/>
    </location>
</feature>
<evidence type="ECO:0000256" key="4">
    <source>
        <dbReference type="ARBA" id="ARBA00022722"/>
    </source>
</evidence>
<dbReference type="GO" id="GO:0005634">
    <property type="term" value="C:nucleus"/>
    <property type="evidence" value="ECO:0007669"/>
    <property type="project" value="UniProtKB-SubCell"/>
</dbReference>
<organism evidence="9 10">
    <name type="scientific">Ancylostoma caninum</name>
    <name type="common">Dog hookworm</name>
    <dbReference type="NCBI Taxonomy" id="29170"/>
    <lineage>
        <taxon>Eukaryota</taxon>
        <taxon>Metazoa</taxon>
        <taxon>Ecdysozoa</taxon>
        <taxon>Nematoda</taxon>
        <taxon>Chromadorea</taxon>
        <taxon>Rhabditida</taxon>
        <taxon>Rhabditina</taxon>
        <taxon>Rhabditomorpha</taxon>
        <taxon>Strongyloidea</taxon>
        <taxon>Ancylostomatidae</taxon>
        <taxon>Ancylostomatinae</taxon>
        <taxon>Ancylostoma</taxon>
    </lineage>
</organism>
<evidence type="ECO:0000256" key="5">
    <source>
        <dbReference type="ARBA" id="ARBA00022723"/>
    </source>
</evidence>
<evidence type="ECO:0000313" key="10">
    <source>
        <dbReference type="Proteomes" id="UP000252519"/>
    </source>
</evidence>
<dbReference type="GO" id="GO:0004518">
    <property type="term" value="F:nuclease activity"/>
    <property type="evidence" value="ECO:0007669"/>
    <property type="project" value="UniProtKB-KW"/>
</dbReference>
<dbReference type="GO" id="GO:0016787">
    <property type="term" value="F:hydrolase activity"/>
    <property type="evidence" value="ECO:0007669"/>
    <property type="project" value="UniProtKB-KW"/>
</dbReference>
<protein>
    <submittedName>
        <fullName evidence="9">Transposase, IS4 family</fullName>
    </submittedName>
</protein>
<evidence type="ECO:0000313" key="9">
    <source>
        <dbReference type="EMBL" id="RCN39359.1"/>
    </source>
</evidence>
<dbReference type="InterPro" id="IPR027806">
    <property type="entry name" value="HARBI1_dom"/>
</dbReference>
<comment type="similarity">
    <text evidence="3">Belongs to the HARBI1 family.</text>
</comment>
<evidence type="ECO:0000256" key="1">
    <source>
        <dbReference type="ARBA" id="ARBA00001968"/>
    </source>
</evidence>
<dbReference type="Pfam" id="PF13359">
    <property type="entry name" value="DDE_Tnp_4"/>
    <property type="match status" value="1"/>
</dbReference>
<keyword evidence="7" id="KW-0539">Nucleus</keyword>
<keyword evidence="6" id="KW-0378">Hydrolase</keyword>
<dbReference type="Proteomes" id="UP000252519">
    <property type="component" value="Unassembled WGS sequence"/>
</dbReference>
<comment type="cofactor">
    <cofactor evidence="1">
        <name>a divalent metal cation</name>
        <dbReference type="ChEBI" id="CHEBI:60240"/>
    </cofactor>
</comment>
<accession>A0A368G7R6</accession>
<dbReference type="GO" id="GO:0046872">
    <property type="term" value="F:metal ion binding"/>
    <property type="evidence" value="ECO:0007669"/>
    <property type="project" value="UniProtKB-KW"/>
</dbReference>
<comment type="subcellular location">
    <subcellularLocation>
        <location evidence="2">Nucleus</location>
    </subcellularLocation>
</comment>
<dbReference type="STRING" id="29170.A0A368G7R6"/>
<keyword evidence="10" id="KW-1185">Reference proteome</keyword>
<comment type="caution">
    <text evidence="9">The sequence shown here is derived from an EMBL/GenBank/DDBJ whole genome shotgun (WGS) entry which is preliminary data.</text>
</comment>
<proteinExistence type="inferred from homology"/>
<dbReference type="OrthoDB" id="5843116at2759"/>